<protein>
    <submittedName>
        <fullName evidence="3">DUF5337 domain-containing protein</fullName>
    </submittedName>
</protein>
<evidence type="ECO:0000313" key="4">
    <source>
        <dbReference type="Proteomes" id="UP001596056"/>
    </source>
</evidence>
<sequence length="112" mass="12137">MATGPGPRVLNGHQRLVPRKGHPVAPPPPLADPRASAPKPRPQDPRVAALGRRAGLVLAGVGLFWIAATWAGDSLGWPVRVRALIDLFALAGFGFALYLTWQVWRLRRTHKG</sequence>
<keyword evidence="2" id="KW-1133">Transmembrane helix</keyword>
<evidence type="ECO:0000256" key="2">
    <source>
        <dbReference type="SAM" id="Phobius"/>
    </source>
</evidence>
<name>A0ABW0SBL0_9RHOB</name>
<dbReference type="RefSeq" id="WP_209839886.1">
    <property type="nucleotide sequence ID" value="NZ_JAGGJP010000006.1"/>
</dbReference>
<keyword evidence="4" id="KW-1185">Reference proteome</keyword>
<feature type="transmembrane region" description="Helical" evidence="2">
    <location>
        <begin position="83"/>
        <end position="101"/>
    </location>
</feature>
<dbReference type="EMBL" id="JBHSNA010000005">
    <property type="protein sequence ID" value="MFC5566325.1"/>
    <property type="molecule type" value="Genomic_DNA"/>
</dbReference>
<keyword evidence="2" id="KW-0812">Transmembrane</keyword>
<gene>
    <name evidence="3" type="ORF">ACFPOC_07805</name>
</gene>
<organism evidence="3 4">
    <name type="scientific">Rubellimicrobium aerolatum</name>
    <dbReference type="NCBI Taxonomy" id="490979"/>
    <lineage>
        <taxon>Bacteria</taxon>
        <taxon>Pseudomonadati</taxon>
        <taxon>Pseudomonadota</taxon>
        <taxon>Alphaproteobacteria</taxon>
        <taxon>Rhodobacterales</taxon>
        <taxon>Roseobacteraceae</taxon>
        <taxon>Rubellimicrobium</taxon>
    </lineage>
</organism>
<dbReference type="InterPro" id="IPR020308">
    <property type="entry name" value="Uncharacterised_Ynq1"/>
</dbReference>
<reference evidence="4" key="1">
    <citation type="journal article" date="2019" name="Int. J. Syst. Evol. Microbiol.">
        <title>The Global Catalogue of Microorganisms (GCM) 10K type strain sequencing project: providing services to taxonomists for standard genome sequencing and annotation.</title>
        <authorList>
            <consortium name="The Broad Institute Genomics Platform"/>
            <consortium name="The Broad Institute Genome Sequencing Center for Infectious Disease"/>
            <person name="Wu L."/>
            <person name="Ma J."/>
        </authorList>
    </citation>
    <scope>NUCLEOTIDE SEQUENCE [LARGE SCALE GENOMIC DNA]</scope>
    <source>
        <strain evidence="4">KACC 11588</strain>
    </source>
</reference>
<feature type="region of interest" description="Disordered" evidence="1">
    <location>
        <begin position="1"/>
        <end position="46"/>
    </location>
</feature>
<keyword evidence="2" id="KW-0472">Membrane</keyword>
<dbReference type="Proteomes" id="UP001596056">
    <property type="component" value="Unassembled WGS sequence"/>
</dbReference>
<dbReference type="Pfam" id="PF17272">
    <property type="entry name" value="DUF5337"/>
    <property type="match status" value="1"/>
</dbReference>
<evidence type="ECO:0000313" key="3">
    <source>
        <dbReference type="EMBL" id="MFC5566325.1"/>
    </source>
</evidence>
<evidence type="ECO:0000256" key="1">
    <source>
        <dbReference type="SAM" id="MobiDB-lite"/>
    </source>
</evidence>
<feature type="transmembrane region" description="Helical" evidence="2">
    <location>
        <begin position="54"/>
        <end position="71"/>
    </location>
</feature>
<accession>A0ABW0SBL0</accession>
<proteinExistence type="predicted"/>
<comment type="caution">
    <text evidence="3">The sequence shown here is derived from an EMBL/GenBank/DDBJ whole genome shotgun (WGS) entry which is preliminary data.</text>
</comment>